<name>A0A495R8Z8_9EURY</name>
<evidence type="ECO:0000313" key="2">
    <source>
        <dbReference type="Proteomes" id="UP000268233"/>
    </source>
</evidence>
<reference evidence="1 2" key="1">
    <citation type="submission" date="2018-10" db="EMBL/GenBank/DDBJ databases">
        <title>Genomic Encyclopedia of Archaeal and Bacterial Type Strains, Phase II (KMG-II): from individual species to whole genera.</title>
        <authorList>
            <person name="Goeker M."/>
        </authorList>
    </citation>
    <scope>NUCLEOTIDE SEQUENCE [LARGE SCALE GENOMIC DNA]</scope>
    <source>
        <strain evidence="1 2">DSM 11927</strain>
    </source>
</reference>
<accession>A0A495R8Z8</accession>
<gene>
    <name evidence="1" type="ORF">BDK61_3146</name>
</gene>
<dbReference type="Proteomes" id="UP000268233">
    <property type="component" value="Unassembled WGS sequence"/>
</dbReference>
<dbReference type="EMBL" id="RBWW01000001">
    <property type="protein sequence ID" value="RKS83752.1"/>
    <property type="molecule type" value="Genomic_DNA"/>
</dbReference>
<sequence length="47" mass="5573">MYHQLWHNLCQPNQVRLERMLGVPNKHMDPVIIGENGQHDHTMNNLI</sequence>
<dbReference type="AlphaFoldDB" id="A0A495R8Z8"/>
<organism evidence="1 2">
    <name type="scientific">Haloarcula quadrata</name>
    <dbReference type="NCBI Taxonomy" id="182779"/>
    <lineage>
        <taxon>Archaea</taxon>
        <taxon>Methanobacteriati</taxon>
        <taxon>Methanobacteriota</taxon>
        <taxon>Stenosarchaea group</taxon>
        <taxon>Halobacteria</taxon>
        <taxon>Halobacteriales</taxon>
        <taxon>Haloarculaceae</taxon>
        <taxon>Haloarcula</taxon>
    </lineage>
</organism>
<proteinExistence type="predicted"/>
<keyword evidence="2" id="KW-1185">Reference proteome</keyword>
<comment type="caution">
    <text evidence="1">The sequence shown here is derived from an EMBL/GenBank/DDBJ whole genome shotgun (WGS) entry which is preliminary data.</text>
</comment>
<protein>
    <submittedName>
        <fullName evidence="1">Uncharacterized protein</fullName>
    </submittedName>
</protein>
<evidence type="ECO:0000313" key="1">
    <source>
        <dbReference type="EMBL" id="RKS83752.1"/>
    </source>
</evidence>